<dbReference type="Gene3D" id="3.80.10.10">
    <property type="entry name" value="Ribonuclease Inhibitor"/>
    <property type="match status" value="2"/>
</dbReference>
<dbReference type="AlphaFoldDB" id="A0A9W3CDE7"/>
<name>A0A9W3CDE7_RAPSA</name>
<dbReference type="InterPro" id="IPR041118">
    <property type="entry name" value="Rx_N"/>
</dbReference>
<evidence type="ECO:0000259" key="7">
    <source>
        <dbReference type="Pfam" id="PF23598"/>
    </source>
</evidence>
<dbReference type="PANTHER" id="PTHR23155">
    <property type="entry name" value="DISEASE RESISTANCE PROTEIN RP"/>
    <property type="match status" value="1"/>
</dbReference>
<dbReference type="PANTHER" id="PTHR23155:SF1185">
    <property type="entry name" value="DISEASE RESISTANCE RPP8-LIKE PROTEIN 3-RELATED"/>
    <property type="match status" value="1"/>
</dbReference>
<dbReference type="Gene3D" id="3.40.50.300">
    <property type="entry name" value="P-loop containing nucleotide triphosphate hydrolases"/>
    <property type="match status" value="1"/>
</dbReference>
<reference evidence="9 10" key="2">
    <citation type="submission" date="2025-04" db="UniProtKB">
        <authorList>
            <consortium name="RefSeq"/>
        </authorList>
    </citation>
    <scope>IDENTIFICATION</scope>
    <source>
        <tissue evidence="9 10">Leaf</tissue>
    </source>
</reference>
<dbReference type="FunFam" id="1.10.8.430:FF:000003">
    <property type="entry name" value="Probable disease resistance protein At5g66910"/>
    <property type="match status" value="1"/>
</dbReference>
<dbReference type="FunFam" id="3.40.50.300:FF:001091">
    <property type="entry name" value="Probable disease resistance protein At1g61300"/>
    <property type="match status" value="1"/>
</dbReference>
<dbReference type="SUPFAM" id="SSF52058">
    <property type="entry name" value="L domain-like"/>
    <property type="match status" value="1"/>
</dbReference>
<evidence type="ECO:0000313" key="8">
    <source>
        <dbReference type="Proteomes" id="UP000504610"/>
    </source>
</evidence>
<dbReference type="CDD" id="cd14798">
    <property type="entry name" value="RX-CC_like"/>
    <property type="match status" value="1"/>
</dbReference>
<protein>
    <submittedName>
        <fullName evidence="9 10">Probable disease resistance protein RXW24L</fullName>
    </submittedName>
</protein>
<feature type="domain" description="Disease resistance protein winged helix" evidence="6">
    <location>
        <begin position="409"/>
        <end position="479"/>
    </location>
</feature>
<dbReference type="FunFam" id="1.10.10.10:FF:000322">
    <property type="entry name" value="Probable disease resistance protein At1g63360"/>
    <property type="match status" value="1"/>
</dbReference>
<dbReference type="PRINTS" id="PR00364">
    <property type="entry name" value="DISEASERSIST"/>
</dbReference>
<dbReference type="Pfam" id="PF00931">
    <property type="entry name" value="NB-ARC"/>
    <property type="match status" value="1"/>
</dbReference>
<dbReference type="GeneID" id="108834770"/>
<dbReference type="KEGG" id="rsz:108834770"/>
<keyword evidence="3" id="KW-0611">Plant defense</keyword>
<dbReference type="GO" id="GO:0098542">
    <property type="term" value="P:defense response to other organism"/>
    <property type="evidence" value="ECO:0007669"/>
    <property type="project" value="TreeGrafter"/>
</dbReference>
<reference evidence="8" key="1">
    <citation type="journal article" date="2019" name="Database">
        <title>The radish genome database (RadishGD): an integrated information resource for radish genomics.</title>
        <authorList>
            <person name="Yu H.J."/>
            <person name="Baek S."/>
            <person name="Lee Y.J."/>
            <person name="Cho A."/>
            <person name="Mun J.H."/>
        </authorList>
    </citation>
    <scope>NUCLEOTIDE SEQUENCE [LARGE SCALE GENOMIC DNA]</scope>
    <source>
        <strain evidence="8">cv. WK10039</strain>
    </source>
</reference>
<feature type="domain" description="NB-ARC" evidence="4">
    <location>
        <begin position="145"/>
        <end position="315"/>
    </location>
</feature>
<keyword evidence="2" id="KW-0547">Nucleotide-binding</keyword>
<dbReference type="InterPro" id="IPR002182">
    <property type="entry name" value="NB-ARC"/>
</dbReference>
<dbReference type="InterPro" id="IPR036388">
    <property type="entry name" value="WH-like_DNA-bd_sf"/>
</dbReference>
<dbReference type="InterPro" id="IPR044974">
    <property type="entry name" value="Disease_R_plants"/>
</dbReference>
<evidence type="ECO:0000259" key="4">
    <source>
        <dbReference type="Pfam" id="PF00931"/>
    </source>
</evidence>
<dbReference type="InterPro" id="IPR055414">
    <property type="entry name" value="LRR_R13L4/SHOC2-like"/>
</dbReference>
<dbReference type="RefSeq" id="XP_056849484.1">
    <property type="nucleotide sequence ID" value="XM_056993504.1"/>
</dbReference>
<dbReference type="InterPro" id="IPR058922">
    <property type="entry name" value="WHD_DRP"/>
</dbReference>
<dbReference type="Gene3D" id="1.20.5.4130">
    <property type="match status" value="1"/>
</dbReference>
<dbReference type="GO" id="GO:0043531">
    <property type="term" value="F:ADP binding"/>
    <property type="evidence" value="ECO:0007669"/>
    <property type="project" value="InterPro"/>
</dbReference>
<dbReference type="InterPro" id="IPR042197">
    <property type="entry name" value="Apaf_helical"/>
</dbReference>
<dbReference type="Gene3D" id="1.10.10.10">
    <property type="entry name" value="Winged helix-like DNA-binding domain superfamily/Winged helix DNA-binding domain"/>
    <property type="match status" value="1"/>
</dbReference>
<evidence type="ECO:0000256" key="1">
    <source>
        <dbReference type="ARBA" id="ARBA00022737"/>
    </source>
</evidence>
<evidence type="ECO:0000256" key="2">
    <source>
        <dbReference type="ARBA" id="ARBA00022741"/>
    </source>
</evidence>
<dbReference type="SUPFAM" id="SSF52540">
    <property type="entry name" value="P-loop containing nucleoside triphosphate hydrolases"/>
    <property type="match status" value="1"/>
</dbReference>
<feature type="domain" description="Disease resistance N-terminal" evidence="5">
    <location>
        <begin position="5"/>
        <end position="83"/>
    </location>
</feature>
<dbReference type="Pfam" id="PF23559">
    <property type="entry name" value="WHD_DRP"/>
    <property type="match status" value="1"/>
</dbReference>
<proteinExistence type="predicted"/>
<dbReference type="InterPro" id="IPR027417">
    <property type="entry name" value="P-loop_NTPase"/>
</dbReference>
<dbReference type="InterPro" id="IPR038005">
    <property type="entry name" value="RX-like_CC"/>
</dbReference>
<evidence type="ECO:0000313" key="9">
    <source>
        <dbReference type="RefSeq" id="XP_056849484.1"/>
    </source>
</evidence>
<dbReference type="Proteomes" id="UP000504610">
    <property type="component" value="Chromosome 9"/>
</dbReference>
<keyword evidence="1" id="KW-0677">Repeat</keyword>
<dbReference type="Pfam" id="PF18052">
    <property type="entry name" value="Rx_N"/>
    <property type="match status" value="1"/>
</dbReference>
<feature type="domain" description="Disease resistance R13L4/SHOC-2-like LRR" evidence="7">
    <location>
        <begin position="563"/>
        <end position="882"/>
    </location>
</feature>
<accession>A0A9W3CDE7</accession>
<evidence type="ECO:0000259" key="6">
    <source>
        <dbReference type="Pfam" id="PF23559"/>
    </source>
</evidence>
<keyword evidence="8" id="KW-1185">Reference proteome</keyword>
<dbReference type="OrthoDB" id="646178at2759"/>
<evidence type="ECO:0000256" key="3">
    <source>
        <dbReference type="ARBA" id="ARBA00022821"/>
    </source>
</evidence>
<dbReference type="RefSeq" id="XP_056849485.1">
    <property type="nucleotide sequence ID" value="XM_056993505.1"/>
</dbReference>
<dbReference type="Pfam" id="PF23598">
    <property type="entry name" value="LRR_14"/>
    <property type="match status" value="1"/>
</dbReference>
<sequence length="914" mass="104610">MGDAILSFALDKLWDLLSHKYEQFQGVDDKVTELKTDLNTLRSFLKDAETKKHRSATVRNYLERINEIVLDGEDTLEALNLKDHGSIRRLPSEIGRLSEKIVKVIDDMKSFGVIPKIIDDVKDPQSSQHTREFPKIHENNLVGMEENVKTLIGYLVERDDVQVVSITGMGGLGKTTLARQAFHDKLVKKKFDRFAWVCVSQVSDQEKVWQAILQNFRSEEEQIKIQNMSAAALQPKLFELLESSKSLIVLDDIRKEKDWDLIKPIFPFKPGSKVLLTSRNESVVGRGVKCRNFKPKSLSEPDSWTLFQRIAMPIKDASELTDDDREMETLGKKMIKQCLGLPLAIRVLGGLLAPDYRVDCWKQVSENVGSHLVGRTSDNNNNSLNHILSLSFEELPGHLKFCFLYLAHFPEDDEINVEELANLWAAEGILRYYNGEAIIRDVGDSCIEELVRRNMVISERSKTTGRFETCRLHDLMRKICLSKAIEENFLRTSHSRRFVSHDPTKLDVERDINNSKVRSLVVIWKSGFYFSLLAQEMFSWGASKDTYIESNDDGVFWGVSNLDFKRLQLFRVLHLRGAKFKGGKLSSSIGKLIHLRYLNLHGAWVTHLPSSLEDLKLLIYLNLNVFGCSHFPTHTFLLGMKELRFLALPRGMLKKRKLELNHLVNLETLVNFSTKCCDLEDLRGMARLRTLGIDINDETSLETLSASIHGLSHLENLDIVYERCAKEGKKKERSTVYEGAMGTKEWSTLLEFNNLKRLKLSTNIPLLSDELQFPSRLTSLCLWESGLKEDPMPILEKLMHLKEVILGDGSFSGRRMVCSRGGFPQLQKLELRGLEELEELIVEEGSMPLLYTLSIDNCENLKEFPDGLPFITSLKDLKVMNMGEKWKERLSEGGEEYYKVQHIPSVEIMHINIF</sequence>
<evidence type="ECO:0000313" key="10">
    <source>
        <dbReference type="RefSeq" id="XP_056849485.1"/>
    </source>
</evidence>
<evidence type="ECO:0000259" key="5">
    <source>
        <dbReference type="Pfam" id="PF18052"/>
    </source>
</evidence>
<organism evidence="8 9">
    <name type="scientific">Raphanus sativus</name>
    <name type="common">Radish</name>
    <name type="synonym">Raphanus raphanistrum var. sativus</name>
    <dbReference type="NCBI Taxonomy" id="3726"/>
    <lineage>
        <taxon>Eukaryota</taxon>
        <taxon>Viridiplantae</taxon>
        <taxon>Streptophyta</taxon>
        <taxon>Embryophyta</taxon>
        <taxon>Tracheophyta</taxon>
        <taxon>Spermatophyta</taxon>
        <taxon>Magnoliopsida</taxon>
        <taxon>eudicotyledons</taxon>
        <taxon>Gunneridae</taxon>
        <taxon>Pentapetalae</taxon>
        <taxon>rosids</taxon>
        <taxon>malvids</taxon>
        <taxon>Brassicales</taxon>
        <taxon>Brassicaceae</taxon>
        <taxon>Brassiceae</taxon>
        <taxon>Raphanus</taxon>
    </lineage>
</organism>
<dbReference type="Gene3D" id="1.10.8.430">
    <property type="entry name" value="Helical domain of apoptotic protease-activating factors"/>
    <property type="match status" value="1"/>
</dbReference>
<gene>
    <name evidence="9 10" type="primary">LOC108834770</name>
</gene>
<dbReference type="InterPro" id="IPR032675">
    <property type="entry name" value="LRR_dom_sf"/>
</dbReference>